<accession>A0A2S5ADG6</accession>
<name>A0A2S5ADG6_9FLAO</name>
<reference evidence="2 3" key="1">
    <citation type="submission" date="2018-01" db="EMBL/GenBank/DDBJ databases">
        <authorList>
            <person name="Gaut B.S."/>
            <person name="Morton B.R."/>
            <person name="Clegg M.T."/>
            <person name="Duvall M.R."/>
        </authorList>
    </citation>
    <scope>NUCLEOTIDE SEQUENCE [LARGE SCALE GENOMIC DNA]</scope>
    <source>
        <strain evidence="2 3">HR-AY</strain>
    </source>
</reference>
<evidence type="ECO:0000313" key="3">
    <source>
        <dbReference type="Proteomes" id="UP000237310"/>
    </source>
</evidence>
<comment type="caution">
    <text evidence="2">The sequence shown here is derived from an EMBL/GenBank/DDBJ whole genome shotgun (WGS) entry which is preliminary data.</text>
</comment>
<dbReference type="AlphaFoldDB" id="A0A2S5ADG6"/>
<dbReference type="PROSITE" id="PS51257">
    <property type="entry name" value="PROKAR_LIPOPROTEIN"/>
    <property type="match status" value="1"/>
</dbReference>
<sequence>MKKINIVLLIMISAFIVSCESNTYTEIAEVTTNPTYTKNIAPIVKANCLSCHSGNSQFPNLETYAEVKESTQNGDLICRIDQTQACGRVMPQSGPMSKTSIDLFLLWQQQGCLN</sequence>
<dbReference type="EMBL" id="PQVG01000002">
    <property type="protein sequence ID" value="POY40598.1"/>
    <property type="molecule type" value="Genomic_DNA"/>
</dbReference>
<proteinExistence type="predicted"/>
<evidence type="ECO:0008006" key="4">
    <source>
        <dbReference type="Google" id="ProtNLM"/>
    </source>
</evidence>
<keyword evidence="1" id="KW-0732">Signal</keyword>
<keyword evidence="3" id="KW-1185">Reference proteome</keyword>
<feature type="chain" id="PRO_5015728845" description="Cytochrome c domain-containing protein" evidence="1">
    <location>
        <begin position="20"/>
        <end position="114"/>
    </location>
</feature>
<dbReference type="RefSeq" id="WP_103804785.1">
    <property type="nucleotide sequence ID" value="NZ_PQVG01000002.1"/>
</dbReference>
<dbReference type="Proteomes" id="UP000237310">
    <property type="component" value="Unassembled WGS sequence"/>
</dbReference>
<evidence type="ECO:0000313" key="2">
    <source>
        <dbReference type="EMBL" id="POY40598.1"/>
    </source>
</evidence>
<feature type="signal peptide" evidence="1">
    <location>
        <begin position="1"/>
        <end position="19"/>
    </location>
</feature>
<gene>
    <name evidence="2" type="ORF">C3L50_03630</name>
</gene>
<evidence type="ECO:0000256" key="1">
    <source>
        <dbReference type="SAM" id="SignalP"/>
    </source>
</evidence>
<protein>
    <recommendedName>
        <fullName evidence="4">Cytochrome c domain-containing protein</fullName>
    </recommendedName>
</protein>
<organism evidence="2 3">
    <name type="scientific">Flavobacterium alvei</name>
    <dbReference type="NCBI Taxonomy" id="2080416"/>
    <lineage>
        <taxon>Bacteria</taxon>
        <taxon>Pseudomonadati</taxon>
        <taxon>Bacteroidota</taxon>
        <taxon>Flavobacteriia</taxon>
        <taxon>Flavobacteriales</taxon>
        <taxon>Flavobacteriaceae</taxon>
        <taxon>Flavobacterium</taxon>
    </lineage>
</organism>
<dbReference type="OrthoDB" id="9786191at2"/>